<dbReference type="KEGG" id="ehn:H9Q80_13290"/>
<keyword evidence="1" id="KW-1133">Transmembrane helix</keyword>
<name>A0A7G9GK98_9FIRM</name>
<keyword evidence="3" id="KW-1185">Reference proteome</keyword>
<accession>A0A7G9GK98</accession>
<evidence type="ECO:0000313" key="2">
    <source>
        <dbReference type="EMBL" id="QNM11230.1"/>
    </source>
</evidence>
<reference evidence="2 3" key="1">
    <citation type="submission" date="2020-08" db="EMBL/GenBank/DDBJ databases">
        <authorList>
            <person name="Liu C."/>
            <person name="Sun Q."/>
        </authorList>
    </citation>
    <scope>NUCLEOTIDE SEQUENCE [LARGE SCALE GENOMIC DNA]</scope>
    <source>
        <strain evidence="2 3">NSJ-61</strain>
    </source>
</reference>
<dbReference type="Proteomes" id="UP000515856">
    <property type="component" value="Chromosome"/>
</dbReference>
<proteinExistence type="predicted"/>
<evidence type="ECO:0000256" key="1">
    <source>
        <dbReference type="SAM" id="Phobius"/>
    </source>
</evidence>
<feature type="transmembrane region" description="Helical" evidence="1">
    <location>
        <begin position="67"/>
        <end position="93"/>
    </location>
</feature>
<protein>
    <recommendedName>
        <fullName evidence="4">DUF4190 domain-containing protein</fullName>
    </recommendedName>
</protein>
<dbReference type="EMBL" id="CP060636">
    <property type="protein sequence ID" value="QNM11230.1"/>
    <property type="molecule type" value="Genomic_DNA"/>
</dbReference>
<organism evidence="2 3">
    <name type="scientific">[Eubacterium] hominis</name>
    <dbReference type="NCBI Taxonomy" id="2764325"/>
    <lineage>
        <taxon>Bacteria</taxon>
        <taxon>Bacillati</taxon>
        <taxon>Bacillota</taxon>
        <taxon>Erysipelotrichia</taxon>
        <taxon>Erysipelotrichales</taxon>
        <taxon>Erysipelotrichaceae</taxon>
        <taxon>Amedibacillus</taxon>
    </lineage>
</organism>
<feature type="transmembrane region" description="Helical" evidence="1">
    <location>
        <begin position="38"/>
        <end position="55"/>
    </location>
</feature>
<gene>
    <name evidence="2" type="ORF">H9Q80_13290</name>
</gene>
<sequence length="94" mass="9837">MGPKNGMGIASMVLGIVSVSFSAVAIPIGIFFQLWGCFISVCSILCGIIAIVLGAKSKNLYPCGTAIAGFVMGIIGVSIHTIIFLCFLLLHIYL</sequence>
<keyword evidence="1" id="KW-0812">Transmembrane</keyword>
<feature type="transmembrane region" description="Helical" evidence="1">
    <location>
        <begin position="12"/>
        <end position="32"/>
    </location>
</feature>
<evidence type="ECO:0000313" key="3">
    <source>
        <dbReference type="Proteomes" id="UP000515856"/>
    </source>
</evidence>
<dbReference type="AlphaFoldDB" id="A0A7G9GK98"/>
<evidence type="ECO:0008006" key="4">
    <source>
        <dbReference type="Google" id="ProtNLM"/>
    </source>
</evidence>
<keyword evidence="1" id="KW-0472">Membrane</keyword>
<dbReference type="RefSeq" id="WP_117451698.1">
    <property type="nucleotide sequence ID" value="NZ_CP060636.1"/>
</dbReference>